<name>A0A1E5Q9Y3_9PROT</name>
<dbReference type="STRING" id="28181.BEN30_06255"/>
<dbReference type="PANTHER" id="PTHR30636:SF3">
    <property type="entry name" value="UPF0701 PROTEIN YICC"/>
    <property type="match status" value="1"/>
</dbReference>
<evidence type="ECO:0000256" key="4">
    <source>
        <dbReference type="ARBA" id="ARBA00022801"/>
    </source>
</evidence>
<evidence type="ECO:0000259" key="6">
    <source>
        <dbReference type="Pfam" id="PF03755"/>
    </source>
</evidence>
<dbReference type="Proteomes" id="UP000095347">
    <property type="component" value="Unassembled WGS sequence"/>
</dbReference>
<dbReference type="AlphaFoldDB" id="A0A1E5Q9Y3"/>
<evidence type="ECO:0000256" key="2">
    <source>
        <dbReference type="ARBA" id="ARBA00022722"/>
    </source>
</evidence>
<evidence type="ECO:0000313" key="8">
    <source>
        <dbReference type="EMBL" id="OEJ68525.1"/>
    </source>
</evidence>
<dbReference type="InterPro" id="IPR013551">
    <property type="entry name" value="YicC-like_C"/>
</dbReference>
<keyword evidence="9" id="KW-1185">Reference proteome</keyword>
<dbReference type="GO" id="GO:0004521">
    <property type="term" value="F:RNA endonuclease activity"/>
    <property type="evidence" value="ECO:0007669"/>
    <property type="project" value="InterPro"/>
</dbReference>
<dbReference type="InterPro" id="IPR005229">
    <property type="entry name" value="YicC/YloC-like"/>
</dbReference>
<keyword evidence="4" id="KW-0378">Hydrolase</keyword>
<dbReference type="GO" id="GO:0016787">
    <property type="term" value="F:hydrolase activity"/>
    <property type="evidence" value="ECO:0007669"/>
    <property type="project" value="UniProtKB-KW"/>
</dbReference>
<evidence type="ECO:0000256" key="5">
    <source>
        <dbReference type="ARBA" id="ARBA00035648"/>
    </source>
</evidence>
<sequence length="296" mass="32335">MSVSSMTGFARSEGATDVCTWGWEAKSVNGKGLDVRLRYPRGFDFIDVAARDRVAKRFKRGNVSLNLDVNWTQAQASVSVNEDVLAEILAAIPKIQAAIPGVRPPSVDGILGLRGVLEQAEDDTIDAASRALEAVLLDGLDQLLDQLAESRDSEGERMGGVLHDQLASIESLSEDAGELAALQPDAIRKRLATQIETLVADFAVLDPDRLAQEAAIVMTKADVREELDRLTAHIEAARDLLVQDAPVGRRLDFLCQEFNREANTLCSKSSDTDLTRVGLELKAIIEQFREQVQNIE</sequence>
<organism evidence="8 9">
    <name type="scientific">Magnetovibrio blakemorei</name>
    <dbReference type="NCBI Taxonomy" id="28181"/>
    <lineage>
        <taxon>Bacteria</taxon>
        <taxon>Pseudomonadati</taxon>
        <taxon>Pseudomonadota</taxon>
        <taxon>Alphaproteobacteria</taxon>
        <taxon>Rhodospirillales</taxon>
        <taxon>Magnetovibrionaceae</taxon>
        <taxon>Magnetovibrio</taxon>
    </lineage>
</organism>
<evidence type="ECO:0000259" key="7">
    <source>
        <dbReference type="Pfam" id="PF08340"/>
    </source>
</evidence>
<proteinExistence type="inferred from homology"/>
<evidence type="ECO:0000256" key="1">
    <source>
        <dbReference type="ARBA" id="ARBA00001968"/>
    </source>
</evidence>
<feature type="domain" description="Endoribonuclease YicC-like C-terminal" evidence="7">
    <location>
        <begin position="184"/>
        <end position="296"/>
    </location>
</feature>
<dbReference type="Pfam" id="PF08340">
    <property type="entry name" value="YicC-like_C"/>
    <property type="match status" value="1"/>
</dbReference>
<comment type="cofactor">
    <cofactor evidence="1">
        <name>a divalent metal cation</name>
        <dbReference type="ChEBI" id="CHEBI:60240"/>
    </cofactor>
</comment>
<comment type="caution">
    <text evidence="8">The sequence shown here is derived from an EMBL/GenBank/DDBJ whole genome shotgun (WGS) entry which is preliminary data.</text>
</comment>
<dbReference type="RefSeq" id="WP_069957188.1">
    <property type="nucleotide sequence ID" value="NZ_MCGG01000013.1"/>
</dbReference>
<dbReference type="PANTHER" id="PTHR30636">
    <property type="entry name" value="UPF0701 PROTEIN YICC"/>
    <property type="match status" value="1"/>
</dbReference>
<keyword evidence="3" id="KW-0255">Endonuclease</keyword>
<dbReference type="EMBL" id="MCGG01000013">
    <property type="protein sequence ID" value="OEJ68525.1"/>
    <property type="molecule type" value="Genomic_DNA"/>
</dbReference>
<evidence type="ECO:0000256" key="3">
    <source>
        <dbReference type="ARBA" id="ARBA00022759"/>
    </source>
</evidence>
<accession>A0A1E5Q9Y3</accession>
<gene>
    <name evidence="8" type="ORF">BEN30_06255</name>
</gene>
<protein>
    <submittedName>
        <fullName evidence="8">YicC family protein</fullName>
    </submittedName>
</protein>
<keyword evidence="2" id="KW-0540">Nuclease</keyword>
<dbReference type="Pfam" id="PF03755">
    <property type="entry name" value="YicC-like_N"/>
    <property type="match status" value="1"/>
</dbReference>
<comment type="similarity">
    <text evidence="5">Belongs to the YicC/YloC family.</text>
</comment>
<dbReference type="NCBIfam" id="TIGR00255">
    <property type="entry name" value="YicC/YloC family endoribonuclease"/>
    <property type="match status" value="1"/>
</dbReference>
<feature type="domain" description="Endoribonuclease YicC-like N-terminal" evidence="6">
    <location>
        <begin position="3"/>
        <end position="158"/>
    </location>
</feature>
<reference evidence="9" key="1">
    <citation type="submission" date="2016-07" db="EMBL/GenBank/DDBJ databases">
        <authorList>
            <person name="Florea S."/>
            <person name="Webb J.S."/>
            <person name="Jaromczyk J."/>
            <person name="Schardl C.L."/>
        </authorList>
    </citation>
    <scope>NUCLEOTIDE SEQUENCE [LARGE SCALE GENOMIC DNA]</scope>
    <source>
        <strain evidence="9">MV-1</strain>
    </source>
</reference>
<dbReference type="OrthoDB" id="9771229at2"/>
<dbReference type="InterPro" id="IPR013527">
    <property type="entry name" value="YicC-like_N"/>
</dbReference>
<evidence type="ECO:0000313" key="9">
    <source>
        <dbReference type="Proteomes" id="UP000095347"/>
    </source>
</evidence>